<proteinExistence type="predicted"/>
<organism evidence="7 8">
    <name type="scientific">Paenibacillus planticolens</name>
    <dbReference type="NCBI Taxonomy" id="2654976"/>
    <lineage>
        <taxon>Bacteria</taxon>
        <taxon>Bacillati</taxon>
        <taxon>Bacillota</taxon>
        <taxon>Bacilli</taxon>
        <taxon>Bacillales</taxon>
        <taxon>Paenibacillaceae</taxon>
        <taxon>Paenibacillus</taxon>
    </lineage>
</organism>
<evidence type="ECO:0000256" key="3">
    <source>
        <dbReference type="ARBA" id="ARBA00022960"/>
    </source>
</evidence>
<evidence type="ECO:0008006" key="9">
    <source>
        <dbReference type="Google" id="ProtNLM"/>
    </source>
</evidence>
<keyword evidence="3" id="KW-0133">Cell shape</keyword>
<protein>
    <recommendedName>
        <fullName evidence="9">Cell division protein FtsW (Lipid II flippase)</fullName>
    </recommendedName>
</protein>
<evidence type="ECO:0000256" key="6">
    <source>
        <dbReference type="SAM" id="Phobius"/>
    </source>
</evidence>
<keyword evidence="8" id="KW-1185">Reference proteome</keyword>
<keyword evidence="2 6" id="KW-0812">Transmembrane</keyword>
<reference evidence="7 8" key="1">
    <citation type="submission" date="2019-10" db="EMBL/GenBank/DDBJ databases">
        <title>Description of Paenibacillus pedi sp. nov.</title>
        <authorList>
            <person name="Carlier A."/>
            <person name="Qi S."/>
        </authorList>
    </citation>
    <scope>NUCLEOTIDE SEQUENCE [LARGE SCALE GENOMIC DNA]</scope>
    <source>
        <strain evidence="7 8">LMG 31457</strain>
    </source>
</reference>
<feature type="transmembrane region" description="Helical" evidence="6">
    <location>
        <begin position="232"/>
        <end position="256"/>
    </location>
</feature>
<name>A0ABX1ZLM4_9BACL</name>
<feature type="transmembrane region" description="Helical" evidence="6">
    <location>
        <begin position="111"/>
        <end position="133"/>
    </location>
</feature>
<feature type="transmembrane region" description="Helical" evidence="6">
    <location>
        <begin position="412"/>
        <end position="432"/>
    </location>
</feature>
<feature type="transmembrane region" description="Helical" evidence="6">
    <location>
        <begin position="262"/>
        <end position="280"/>
    </location>
</feature>
<comment type="subcellular location">
    <subcellularLocation>
        <location evidence="1">Membrane</location>
        <topology evidence="1">Multi-pass membrane protein</topology>
    </subcellularLocation>
</comment>
<sequence>MNAIRHHEEIRFFLNEVCTYIKAREVHKEVKMELENHLEDLIQEKLDCGTDIDDAIRESISQMGSPEIIGLQFHKVHRPHFDWKLFSLLSVFVVLGLFAVYAAQASLTARVGFASIGVRQIVYVCIGMVLMLILSFTDYRKWAKYSWMLYIGTIVIMLYSLNTGSTVNGAKGHIQIYGTIGVNIVSLSPYLLLIALAGIWSQQRETLKTETLIQKYTRVICKNIATVWLPSVLLLAAPSITDFVLFFIGSLVMLLVLKKHRVILLSHFFIFPISLFIFILSQLSYRMGRLKAFFLPDNQLNYMIIQSKKAIVSAGWWGQGFGTPLKSLPNLHDEMMFSFLIYCFGWAVGIFIFMAVILFIFRALSICTNVKEQYGKALVSSLLALFSIQFMWNMMMTLGWAPLGSFTLPFISYNGALVIIHFAAIGVILNVYRQKDLIFVR</sequence>
<dbReference type="Proteomes" id="UP000618579">
    <property type="component" value="Unassembled WGS sequence"/>
</dbReference>
<dbReference type="PANTHER" id="PTHR30474:SF1">
    <property type="entry name" value="PEPTIDOGLYCAN GLYCOSYLTRANSFERASE MRDB"/>
    <property type="match status" value="1"/>
</dbReference>
<dbReference type="InterPro" id="IPR047928">
    <property type="entry name" value="Perm_prefix_1"/>
</dbReference>
<dbReference type="InterPro" id="IPR001182">
    <property type="entry name" value="FtsW/RodA"/>
</dbReference>
<dbReference type="RefSeq" id="WP_171683558.1">
    <property type="nucleotide sequence ID" value="NZ_WHNZ01000022.1"/>
</dbReference>
<dbReference type="Pfam" id="PF01098">
    <property type="entry name" value="FTSW_RODA_SPOVE"/>
    <property type="match status" value="1"/>
</dbReference>
<evidence type="ECO:0000313" key="8">
    <source>
        <dbReference type="Proteomes" id="UP000618579"/>
    </source>
</evidence>
<dbReference type="EMBL" id="WHNZ01000022">
    <property type="protein sequence ID" value="NOV00731.1"/>
    <property type="molecule type" value="Genomic_DNA"/>
</dbReference>
<feature type="transmembrane region" description="Helical" evidence="6">
    <location>
        <begin position="145"/>
        <end position="162"/>
    </location>
</feature>
<feature type="transmembrane region" description="Helical" evidence="6">
    <location>
        <begin position="174"/>
        <end position="200"/>
    </location>
</feature>
<dbReference type="NCBIfam" id="NF038403">
    <property type="entry name" value="perm_prefix_1"/>
    <property type="match status" value="1"/>
</dbReference>
<feature type="transmembrane region" description="Helical" evidence="6">
    <location>
        <begin position="85"/>
        <end position="105"/>
    </location>
</feature>
<evidence type="ECO:0000313" key="7">
    <source>
        <dbReference type="EMBL" id="NOV00731.1"/>
    </source>
</evidence>
<evidence type="ECO:0000256" key="5">
    <source>
        <dbReference type="ARBA" id="ARBA00023136"/>
    </source>
</evidence>
<comment type="caution">
    <text evidence="7">The sequence shown here is derived from an EMBL/GenBank/DDBJ whole genome shotgun (WGS) entry which is preliminary data.</text>
</comment>
<feature type="transmembrane region" description="Helical" evidence="6">
    <location>
        <begin position="373"/>
        <end position="392"/>
    </location>
</feature>
<accession>A0ABX1ZLM4</accession>
<dbReference type="PANTHER" id="PTHR30474">
    <property type="entry name" value="CELL CYCLE PROTEIN"/>
    <property type="match status" value="1"/>
</dbReference>
<keyword evidence="5 6" id="KW-0472">Membrane</keyword>
<evidence type="ECO:0000256" key="1">
    <source>
        <dbReference type="ARBA" id="ARBA00004141"/>
    </source>
</evidence>
<gene>
    <name evidence="7" type="ORF">GC097_11970</name>
</gene>
<feature type="transmembrane region" description="Helical" evidence="6">
    <location>
        <begin position="339"/>
        <end position="361"/>
    </location>
</feature>
<evidence type="ECO:0000256" key="2">
    <source>
        <dbReference type="ARBA" id="ARBA00022692"/>
    </source>
</evidence>
<keyword evidence="4 6" id="KW-1133">Transmembrane helix</keyword>
<evidence type="ECO:0000256" key="4">
    <source>
        <dbReference type="ARBA" id="ARBA00022989"/>
    </source>
</evidence>